<evidence type="ECO:0000256" key="1">
    <source>
        <dbReference type="SAM" id="MobiDB-lite"/>
    </source>
</evidence>
<protein>
    <recommendedName>
        <fullName evidence="5">DUF3592 domain-containing protein</fullName>
    </recommendedName>
</protein>
<keyword evidence="2" id="KW-1133">Transmembrane helix</keyword>
<dbReference type="Proteomes" id="UP000245697">
    <property type="component" value="Unassembled WGS sequence"/>
</dbReference>
<accession>A0A316EL61</accession>
<keyword evidence="2" id="KW-0472">Membrane</keyword>
<evidence type="ECO:0000313" key="4">
    <source>
        <dbReference type="Proteomes" id="UP000245697"/>
    </source>
</evidence>
<feature type="region of interest" description="Disordered" evidence="1">
    <location>
        <begin position="183"/>
        <end position="219"/>
    </location>
</feature>
<keyword evidence="4" id="KW-1185">Reference proteome</keyword>
<comment type="caution">
    <text evidence="3">The sequence shown here is derived from an EMBL/GenBank/DDBJ whole genome shotgun (WGS) entry which is preliminary data.</text>
</comment>
<feature type="transmembrane region" description="Helical" evidence="2">
    <location>
        <begin position="40"/>
        <end position="60"/>
    </location>
</feature>
<dbReference type="EMBL" id="QGGR01000028">
    <property type="protein sequence ID" value="PWK33212.1"/>
    <property type="molecule type" value="Genomic_DNA"/>
</dbReference>
<dbReference type="AlphaFoldDB" id="A0A316EL61"/>
<evidence type="ECO:0008006" key="5">
    <source>
        <dbReference type="Google" id="ProtNLM"/>
    </source>
</evidence>
<feature type="compositionally biased region" description="Basic residues" evidence="1">
    <location>
        <begin position="192"/>
        <end position="207"/>
    </location>
</feature>
<reference evidence="3 4" key="1">
    <citation type="submission" date="2018-05" db="EMBL/GenBank/DDBJ databases">
        <title>Genomic Encyclopedia of Archaeal and Bacterial Type Strains, Phase II (KMG-II): from individual species to whole genera.</title>
        <authorList>
            <person name="Goeker M."/>
        </authorList>
    </citation>
    <scope>NUCLEOTIDE SEQUENCE [LARGE SCALE GENOMIC DNA]</scope>
    <source>
        <strain evidence="3 4">DSM 45184</strain>
    </source>
</reference>
<gene>
    <name evidence="3" type="ORF">BC793_1282</name>
</gene>
<evidence type="ECO:0000256" key="2">
    <source>
        <dbReference type="SAM" id="Phobius"/>
    </source>
</evidence>
<sequence>MVGSSGRQQWEAGGGDDAYRLLPLVATIGAVSFLDRITPFLWLVVAVCTIGLASEVVGIAQQIPVQRGIDAHTVRLPGTFVELDKEGKFHDDKHIVSYAYADRGFRTPLRGLPGNPDVGAKVCVEIDATRPENMRPCDTLGGLGDSLAGLGWGSAFLLPALLALWSRNDFDFGWSIDWRGEYRRPERPHPSTLRRKPTRRDRKRARKAEREAEDELFGR</sequence>
<name>A0A316EL61_9ACTN</name>
<evidence type="ECO:0000313" key="3">
    <source>
        <dbReference type="EMBL" id="PWK33212.1"/>
    </source>
</evidence>
<organism evidence="3 4">
    <name type="scientific">Actinoplanes xinjiangensis</name>
    <dbReference type="NCBI Taxonomy" id="512350"/>
    <lineage>
        <taxon>Bacteria</taxon>
        <taxon>Bacillati</taxon>
        <taxon>Actinomycetota</taxon>
        <taxon>Actinomycetes</taxon>
        <taxon>Micromonosporales</taxon>
        <taxon>Micromonosporaceae</taxon>
        <taxon>Actinoplanes</taxon>
    </lineage>
</organism>
<proteinExistence type="predicted"/>
<keyword evidence="2" id="KW-0812">Transmembrane</keyword>